<keyword evidence="1" id="KW-0175">Coiled coil</keyword>
<dbReference type="InterPro" id="IPR053842">
    <property type="entry name" value="NikA-like"/>
</dbReference>
<evidence type="ECO:0000256" key="2">
    <source>
        <dbReference type="SAM" id="MobiDB-lite"/>
    </source>
</evidence>
<feature type="region of interest" description="Disordered" evidence="2">
    <location>
        <begin position="1"/>
        <end position="97"/>
    </location>
</feature>
<evidence type="ECO:0000313" key="4">
    <source>
        <dbReference type="Proteomes" id="UP000586976"/>
    </source>
</evidence>
<proteinExistence type="predicted"/>
<organism evidence="3 4">
    <name type="scientific">Streptomyces himalayensis subsp. aureolus</name>
    <dbReference type="NCBI Taxonomy" id="2758039"/>
    <lineage>
        <taxon>Bacteria</taxon>
        <taxon>Bacillati</taxon>
        <taxon>Actinomycetota</taxon>
        <taxon>Actinomycetes</taxon>
        <taxon>Kitasatosporales</taxon>
        <taxon>Streptomycetaceae</taxon>
        <taxon>Streptomyces</taxon>
        <taxon>Streptomyces himalayensis</taxon>
    </lineage>
</organism>
<sequence>MTSTTPPQLTNYLAPDPPTATGRASYPVRHSYGATNGAVPAQECEDGPVGLRTRAPEDPPAGRHQGAPTSEEKAQPAADVPIARQPRRRTRAPKPRHRTQFLTVRVNDDEHAEITSAARVRAVTTAHFLATAGLAAARGTTNLEPNEQRDAAVDELAALRAQLARVGNNLNQLARSANSGAIPHPDELTRTLAWLRRVVHRIDQAADTLVTRRPA</sequence>
<dbReference type="RefSeq" id="WP_181865718.1">
    <property type="nucleotide sequence ID" value="NZ_JACEQY010000025.1"/>
</dbReference>
<name>A0A7W2HHK0_9ACTN</name>
<dbReference type="Pfam" id="PF21983">
    <property type="entry name" value="NikA-like"/>
    <property type="match status" value="1"/>
</dbReference>
<feature type="compositionally biased region" description="Basic residues" evidence="2">
    <location>
        <begin position="85"/>
        <end position="97"/>
    </location>
</feature>
<evidence type="ECO:0000313" key="3">
    <source>
        <dbReference type="EMBL" id="MBA4864046.1"/>
    </source>
</evidence>
<dbReference type="AlphaFoldDB" id="A0A7W2HHK0"/>
<protein>
    <submittedName>
        <fullName evidence="3">MobC family plasmid mobilization relaxosome protein</fullName>
    </submittedName>
</protein>
<feature type="compositionally biased region" description="Polar residues" evidence="2">
    <location>
        <begin position="1"/>
        <end position="11"/>
    </location>
</feature>
<gene>
    <name evidence="3" type="ORF">H1V43_22340</name>
</gene>
<dbReference type="EMBL" id="JACEQY010000025">
    <property type="protein sequence ID" value="MBA4864046.1"/>
    <property type="molecule type" value="Genomic_DNA"/>
</dbReference>
<reference evidence="3 4" key="1">
    <citation type="submission" date="2020-07" db="EMBL/GenBank/DDBJ databases">
        <title>Streptomyces isolated from Indian soil.</title>
        <authorList>
            <person name="Mandal S."/>
            <person name="Maiti P.K."/>
        </authorList>
    </citation>
    <scope>NUCLEOTIDE SEQUENCE [LARGE SCALE GENOMIC DNA]</scope>
    <source>
        <strain evidence="3 4">PSKA54</strain>
    </source>
</reference>
<dbReference type="Proteomes" id="UP000586976">
    <property type="component" value="Unassembled WGS sequence"/>
</dbReference>
<feature type="coiled-coil region" evidence="1">
    <location>
        <begin position="149"/>
        <end position="176"/>
    </location>
</feature>
<evidence type="ECO:0000256" key="1">
    <source>
        <dbReference type="SAM" id="Coils"/>
    </source>
</evidence>
<comment type="caution">
    <text evidence="3">The sequence shown here is derived from an EMBL/GenBank/DDBJ whole genome shotgun (WGS) entry which is preliminary data.</text>
</comment>
<keyword evidence="4" id="KW-1185">Reference proteome</keyword>
<accession>A0A7W2HHK0</accession>